<evidence type="ECO:0000256" key="14">
    <source>
        <dbReference type="SAM" id="Phobius"/>
    </source>
</evidence>
<comment type="caution">
    <text evidence="16">The sequence shown here is derived from an EMBL/GenBank/DDBJ whole genome shotgun (WGS) entry which is preliminary data.</text>
</comment>
<dbReference type="EMBL" id="JAYWIO010000003">
    <property type="protein sequence ID" value="KAK7277277.1"/>
    <property type="molecule type" value="Genomic_DNA"/>
</dbReference>
<evidence type="ECO:0000256" key="9">
    <source>
        <dbReference type="ARBA" id="ARBA00022840"/>
    </source>
</evidence>
<dbReference type="SUPFAM" id="SSF56112">
    <property type="entry name" value="Protein kinase-like (PK-like)"/>
    <property type="match status" value="1"/>
</dbReference>
<evidence type="ECO:0000256" key="1">
    <source>
        <dbReference type="ARBA" id="ARBA00004162"/>
    </source>
</evidence>
<organism evidence="16 17">
    <name type="scientific">Crotalaria pallida</name>
    <name type="common">Smooth rattlebox</name>
    <name type="synonym">Crotalaria striata</name>
    <dbReference type="NCBI Taxonomy" id="3830"/>
    <lineage>
        <taxon>Eukaryota</taxon>
        <taxon>Viridiplantae</taxon>
        <taxon>Streptophyta</taxon>
        <taxon>Embryophyta</taxon>
        <taxon>Tracheophyta</taxon>
        <taxon>Spermatophyta</taxon>
        <taxon>Magnoliopsida</taxon>
        <taxon>eudicotyledons</taxon>
        <taxon>Gunneridae</taxon>
        <taxon>Pentapetalae</taxon>
        <taxon>rosids</taxon>
        <taxon>fabids</taxon>
        <taxon>Fabales</taxon>
        <taxon>Fabaceae</taxon>
        <taxon>Papilionoideae</taxon>
        <taxon>50 kb inversion clade</taxon>
        <taxon>genistoids sensu lato</taxon>
        <taxon>core genistoids</taxon>
        <taxon>Crotalarieae</taxon>
        <taxon>Crotalaria</taxon>
    </lineage>
</organism>
<dbReference type="GO" id="GO:0005886">
    <property type="term" value="C:plasma membrane"/>
    <property type="evidence" value="ECO:0007669"/>
    <property type="project" value="UniProtKB-SubCell"/>
</dbReference>
<dbReference type="FunFam" id="1.10.510.10:FF:000430">
    <property type="entry name" value="Protein kinase superfamily protein"/>
    <property type="match status" value="1"/>
</dbReference>
<evidence type="ECO:0000259" key="15">
    <source>
        <dbReference type="PROSITE" id="PS50011"/>
    </source>
</evidence>
<evidence type="ECO:0000313" key="16">
    <source>
        <dbReference type="EMBL" id="KAK7277277.1"/>
    </source>
</evidence>
<comment type="subcellular location">
    <subcellularLocation>
        <location evidence="1">Cell membrane</location>
        <topology evidence="1">Single-pass membrane protein</topology>
    </subcellularLocation>
</comment>
<keyword evidence="6 14" id="KW-0812">Transmembrane</keyword>
<dbReference type="PANTHER" id="PTHR47982:SF20">
    <property type="entry name" value="NON-SPECIFIC SERINE_THREONINE PROTEIN KINASE"/>
    <property type="match status" value="1"/>
</dbReference>
<proteinExistence type="predicted"/>
<keyword evidence="7" id="KW-0547">Nucleotide-binding</keyword>
<dbReference type="AlphaFoldDB" id="A0AAN9FIW6"/>
<dbReference type="PROSITE" id="PS50011">
    <property type="entry name" value="PROTEIN_KINASE_DOM"/>
    <property type="match status" value="1"/>
</dbReference>
<keyword evidence="8" id="KW-0418">Kinase</keyword>
<dbReference type="InterPro" id="IPR001245">
    <property type="entry name" value="Ser-Thr/Tyr_kinase_cat_dom"/>
</dbReference>
<keyword evidence="11 14" id="KW-0472">Membrane</keyword>
<keyword evidence="17" id="KW-1185">Reference proteome</keyword>
<evidence type="ECO:0000256" key="13">
    <source>
        <dbReference type="ARBA" id="ARBA00048679"/>
    </source>
</evidence>
<keyword evidence="5" id="KW-0808">Transferase</keyword>
<evidence type="ECO:0000256" key="10">
    <source>
        <dbReference type="ARBA" id="ARBA00022989"/>
    </source>
</evidence>
<dbReference type="InterPro" id="IPR008271">
    <property type="entry name" value="Ser/Thr_kinase_AS"/>
</dbReference>
<dbReference type="PANTHER" id="PTHR47982">
    <property type="entry name" value="PROLINE-RICH RECEPTOR-LIKE PROTEIN KINASE PERK4"/>
    <property type="match status" value="1"/>
</dbReference>
<reference evidence="16 17" key="1">
    <citation type="submission" date="2024-01" db="EMBL/GenBank/DDBJ databases">
        <title>The genomes of 5 underutilized Papilionoideae crops provide insights into root nodulation and disease resistanc.</title>
        <authorList>
            <person name="Yuan L."/>
        </authorList>
    </citation>
    <scope>NUCLEOTIDE SEQUENCE [LARGE SCALE GENOMIC DNA]</scope>
    <source>
        <strain evidence="16">ZHUSHIDOU_FW_LH</strain>
        <tissue evidence="16">Leaf</tissue>
    </source>
</reference>
<dbReference type="Gene3D" id="3.30.200.20">
    <property type="entry name" value="Phosphorylase Kinase, domain 1"/>
    <property type="match status" value="1"/>
</dbReference>
<dbReference type="InterPro" id="IPR047117">
    <property type="entry name" value="PERK1-13-like"/>
</dbReference>
<dbReference type="PROSITE" id="PS00108">
    <property type="entry name" value="PROTEIN_KINASE_ST"/>
    <property type="match status" value="1"/>
</dbReference>
<dbReference type="Proteomes" id="UP001372338">
    <property type="component" value="Unassembled WGS sequence"/>
</dbReference>
<feature type="domain" description="Protein kinase" evidence="15">
    <location>
        <begin position="72"/>
        <end position="348"/>
    </location>
</feature>
<evidence type="ECO:0000256" key="7">
    <source>
        <dbReference type="ARBA" id="ARBA00022741"/>
    </source>
</evidence>
<protein>
    <recommendedName>
        <fullName evidence="2">non-specific serine/threonine protein kinase</fullName>
        <ecNumber evidence="2">2.7.11.1</ecNumber>
    </recommendedName>
</protein>
<evidence type="ECO:0000256" key="12">
    <source>
        <dbReference type="ARBA" id="ARBA00047899"/>
    </source>
</evidence>
<dbReference type="Gene3D" id="1.10.510.10">
    <property type="entry name" value="Transferase(Phosphotransferase) domain 1"/>
    <property type="match status" value="1"/>
</dbReference>
<keyword evidence="9" id="KW-0067">ATP-binding</keyword>
<dbReference type="GO" id="GO:0004674">
    <property type="term" value="F:protein serine/threonine kinase activity"/>
    <property type="evidence" value="ECO:0007669"/>
    <property type="project" value="UniProtKB-KW"/>
</dbReference>
<dbReference type="InterPro" id="IPR011009">
    <property type="entry name" value="Kinase-like_dom_sf"/>
</dbReference>
<dbReference type="GO" id="GO:0005524">
    <property type="term" value="F:ATP binding"/>
    <property type="evidence" value="ECO:0007669"/>
    <property type="project" value="UniProtKB-KW"/>
</dbReference>
<dbReference type="EC" id="2.7.11.1" evidence="2"/>
<keyword evidence="4" id="KW-0723">Serine/threonine-protein kinase</keyword>
<comment type="catalytic activity">
    <reaction evidence="12">
        <text>L-threonyl-[protein] + ATP = O-phospho-L-threonyl-[protein] + ADP + H(+)</text>
        <dbReference type="Rhea" id="RHEA:46608"/>
        <dbReference type="Rhea" id="RHEA-COMP:11060"/>
        <dbReference type="Rhea" id="RHEA-COMP:11605"/>
        <dbReference type="ChEBI" id="CHEBI:15378"/>
        <dbReference type="ChEBI" id="CHEBI:30013"/>
        <dbReference type="ChEBI" id="CHEBI:30616"/>
        <dbReference type="ChEBI" id="CHEBI:61977"/>
        <dbReference type="ChEBI" id="CHEBI:456216"/>
        <dbReference type="EC" id="2.7.11.1"/>
    </reaction>
</comment>
<evidence type="ECO:0000256" key="11">
    <source>
        <dbReference type="ARBA" id="ARBA00023136"/>
    </source>
</evidence>
<evidence type="ECO:0000256" key="3">
    <source>
        <dbReference type="ARBA" id="ARBA00022475"/>
    </source>
</evidence>
<dbReference type="InterPro" id="IPR000719">
    <property type="entry name" value="Prot_kinase_dom"/>
</dbReference>
<evidence type="ECO:0000256" key="4">
    <source>
        <dbReference type="ARBA" id="ARBA00022527"/>
    </source>
</evidence>
<evidence type="ECO:0000256" key="5">
    <source>
        <dbReference type="ARBA" id="ARBA00022679"/>
    </source>
</evidence>
<keyword evidence="3" id="KW-1003">Cell membrane</keyword>
<evidence type="ECO:0000256" key="2">
    <source>
        <dbReference type="ARBA" id="ARBA00012513"/>
    </source>
</evidence>
<evidence type="ECO:0000256" key="6">
    <source>
        <dbReference type="ARBA" id="ARBA00022692"/>
    </source>
</evidence>
<comment type="catalytic activity">
    <reaction evidence="13">
        <text>L-seryl-[protein] + ATP = O-phospho-L-seryl-[protein] + ADP + H(+)</text>
        <dbReference type="Rhea" id="RHEA:17989"/>
        <dbReference type="Rhea" id="RHEA-COMP:9863"/>
        <dbReference type="Rhea" id="RHEA-COMP:11604"/>
        <dbReference type="ChEBI" id="CHEBI:15378"/>
        <dbReference type="ChEBI" id="CHEBI:29999"/>
        <dbReference type="ChEBI" id="CHEBI:30616"/>
        <dbReference type="ChEBI" id="CHEBI:83421"/>
        <dbReference type="ChEBI" id="CHEBI:456216"/>
        <dbReference type="EC" id="2.7.11.1"/>
    </reaction>
</comment>
<sequence length="376" mass="41864">MPKTLLTLLAGAAALVAIVILLLWFYLSHIQRASRNSKTESPDPSEARRVELPIGNARHFEMEELSLATQNFTDTNLIGEGKLGKVYKGLLQDGLLVVIKKRRRFPSQEFVDEVRYLSSIQHPNLVTLLGYCQKNNLQFLVYEYVPNGSVSRHLYGPGQQLNNDKLDFKHRLSISLGAAKGGLAHLHSLSPTLVHKDFKTTNVLVDENFIIAKVADAALPNFLGRYEIAGPSSLVASDEIFLAPEVRKSRKFTDKSDVYSFGVFLLELLSGKAATESLSSGSNQNLVEWVLSNLDLPNMSKIIDQRLRGTFTTKGMEDFILLIISCLKPSSELRPTMSYVAMKLDQIFEKEMNSTAIMEDSTLTVTLGSQLFQAHT</sequence>
<keyword evidence="10 14" id="KW-1133">Transmembrane helix</keyword>
<feature type="transmembrane region" description="Helical" evidence="14">
    <location>
        <begin position="6"/>
        <end position="27"/>
    </location>
</feature>
<gene>
    <name evidence="16" type="ORF">RIF29_18428</name>
</gene>
<accession>A0AAN9FIW6</accession>
<name>A0AAN9FIW6_CROPI</name>
<dbReference type="Pfam" id="PF07714">
    <property type="entry name" value="PK_Tyr_Ser-Thr"/>
    <property type="match status" value="1"/>
</dbReference>
<evidence type="ECO:0000256" key="8">
    <source>
        <dbReference type="ARBA" id="ARBA00022777"/>
    </source>
</evidence>
<evidence type="ECO:0000313" key="17">
    <source>
        <dbReference type="Proteomes" id="UP001372338"/>
    </source>
</evidence>